<dbReference type="SUPFAM" id="SSF53474">
    <property type="entry name" value="alpha/beta-Hydrolases"/>
    <property type="match status" value="1"/>
</dbReference>
<dbReference type="InterPro" id="IPR029058">
    <property type="entry name" value="AB_hydrolase_fold"/>
</dbReference>
<dbReference type="Pfam" id="PF00561">
    <property type="entry name" value="Abhydrolase_1"/>
    <property type="match status" value="1"/>
</dbReference>
<dbReference type="Gene3D" id="3.40.50.1820">
    <property type="entry name" value="alpha/beta hydrolase"/>
    <property type="match status" value="1"/>
</dbReference>
<protein>
    <recommendedName>
        <fullName evidence="1">AB hydrolase-1 domain-containing protein</fullName>
    </recommendedName>
</protein>
<dbReference type="GO" id="GO:0016020">
    <property type="term" value="C:membrane"/>
    <property type="evidence" value="ECO:0007669"/>
    <property type="project" value="TreeGrafter"/>
</dbReference>
<dbReference type="RefSeq" id="XP_008711581.1">
    <property type="nucleotide sequence ID" value="XM_008713359.1"/>
</dbReference>
<reference evidence="2 3" key="1">
    <citation type="submission" date="2013-03" db="EMBL/GenBank/DDBJ databases">
        <title>The Genome Sequence of Phialophora europaea CBS 101466.</title>
        <authorList>
            <consortium name="The Broad Institute Genomics Platform"/>
            <person name="Cuomo C."/>
            <person name="de Hoog S."/>
            <person name="Gorbushina A."/>
            <person name="Walker B."/>
            <person name="Young S.K."/>
            <person name="Zeng Q."/>
            <person name="Gargeya S."/>
            <person name="Fitzgerald M."/>
            <person name="Haas B."/>
            <person name="Abouelleil A."/>
            <person name="Allen A.W."/>
            <person name="Alvarado L."/>
            <person name="Arachchi H.M."/>
            <person name="Berlin A.M."/>
            <person name="Chapman S.B."/>
            <person name="Gainer-Dewar J."/>
            <person name="Goldberg J."/>
            <person name="Griggs A."/>
            <person name="Gujja S."/>
            <person name="Hansen M."/>
            <person name="Howarth C."/>
            <person name="Imamovic A."/>
            <person name="Ireland A."/>
            <person name="Larimer J."/>
            <person name="McCowan C."/>
            <person name="Murphy C."/>
            <person name="Pearson M."/>
            <person name="Poon T.W."/>
            <person name="Priest M."/>
            <person name="Roberts A."/>
            <person name="Saif S."/>
            <person name="Shea T."/>
            <person name="Sisk P."/>
            <person name="Sykes S."/>
            <person name="Wortman J."/>
            <person name="Nusbaum C."/>
            <person name="Birren B."/>
        </authorList>
    </citation>
    <scope>NUCLEOTIDE SEQUENCE [LARGE SCALE GENOMIC DNA]</scope>
    <source>
        <strain evidence="2 3">CBS 101466</strain>
    </source>
</reference>
<evidence type="ECO:0000313" key="2">
    <source>
        <dbReference type="EMBL" id="ETN46869.1"/>
    </source>
</evidence>
<dbReference type="HOGENOM" id="CLU_020336_50_3_1"/>
<dbReference type="STRING" id="1220924.W2SG78"/>
<name>W2SG78_CYPE1</name>
<dbReference type="Proteomes" id="UP000030752">
    <property type="component" value="Unassembled WGS sequence"/>
</dbReference>
<dbReference type="InParanoid" id="W2SG78"/>
<dbReference type="GeneID" id="19968397"/>
<gene>
    <name evidence="2" type="ORF">HMPREF1541_01058</name>
</gene>
<dbReference type="PANTHER" id="PTHR43798:SF5">
    <property type="entry name" value="MONOACYLGLYCEROL LIPASE ABHD6"/>
    <property type="match status" value="1"/>
</dbReference>
<dbReference type="GO" id="GO:0047372">
    <property type="term" value="F:monoacylglycerol lipase activity"/>
    <property type="evidence" value="ECO:0007669"/>
    <property type="project" value="TreeGrafter"/>
</dbReference>
<dbReference type="PANTHER" id="PTHR43798">
    <property type="entry name" value="MONOACYLGLYCEROL LIPASE"/>
    <property type="match status" value="1"/>
</dbReference>
<accession>W2SG78</accession>
<dbReference type="InterPro" id="IPR050266">
    <property type="entry name" value="AB_hydrolase_sf"/>
</dbReference>
<dbReference type="GO" id="GO:0046464">
    <property type="term" value="P:acylglycerol catabolic process"/>
    <property type="evidence" value="ECO:0007669"/>
    <property type="project" value="TreeGrafter"/>
</dbReference>
<evidence type="ECO:0000313" key="3">
    <source>
        <dbReference type="Proteomes" id="UP000030752"/>
    </source>
</evidence>
<keyword evidence="3" id="KW-1185">Reference proteome</keyword>
<dbReference type="OrthoDB" id="408373at2759"/>
<organism evidence="2 3">
    <name type="scientific">Cyphellophora europaea (strain CBS 101466)</name>
    <name type="common">Phialophora europaea</name>
    <dbReference type="NCBI Taxonomy" id="1220924"/>
    <lineage>
        <taxon>Eukaryota</taxon>
        <taxon>Fungi</taxon>
        <taxon>Dikarya</taxon>
        <taxon>Ascomycota</taxon>
        <taxon>Pezizomycotina</taxon>
        <taxon>Eurotiomycetes</taxon>
        <taxon>Chaetothyriomycetidae</taxon>
        <taxon>Chaetothyriales</taxon>
        <taxon>Cyphellophoraceae</taxon>
        <taxon>Cyphellophora</taxon>
    </lineage>
</organism>
<evidence type="ECO:0000259" key="1">
    <source>
        <dbReference type="Pfam" id="PF00561"/>
    </source>
</evidence>
<dbReference type="InterPro" id="IPR000073">
    <property type="entry name" value="AB_hydrolase_1"/>
</dbReference>
<dbReference type="AlphaFoldDB" id="W2SG78"/>
<sequence length="271" mass="29171">MPFTTVNGHTLHYTDLPPTDDASAKLAIIFVHGLGSSQNYYYPVLPALTGKGFRCVVFDNYLAGRSFKEDEWKKDPDTSVAGIGKDIVALLDQLEIQKAVVVGYSMGGMLPTHLAATNPERVVAGICIGPVHPSEQVAEVFKQRVPVVQDGGIETMANTIPYRATGSLATPLHKAFVREMLLAQDPRGYIANCKAIEKATPPEYAKVKCPILIVAGEEDKSAPLEGCKLILGELATGKKQLEVLKGVGHWHCVEASEQVAELVGDFCTGLV</sequence>
<dbReference type="EMBL" id="KB822711">
    <property type="protein sequence ID" value="ETN46869.1"/>
    <property type="molecule type" value="Genomic_DNA"/>
</dbReference>
<dbReference type="VEuPathDB" id="FungiDB:HMPREF1541_01058"/>
<dbReference type="PRINTS" id="PR00111">
    <property type="entry name" value="ABHYDROLASE"/>
</dbReference>
<dbReference type="eggNOG" id="ENOG502S2YE">
    <property type="taxonomic scope" value="Eukaryota"/>
</dbReference>
<proteinExistence type="predicted"/>
<feature type="domain" description="AB hydrolase-1" evidence="1">
    <location>
        <begin position="27"/>
        <end position="254"/>
    </location>
</feature>